<comment type="caution">
    <text evidence="2">The sequence shown here is derived from an EMBL/GenBank/DDBJ whole genome shotgun (WGS) entry which is preliminary data.</text>
</comment>
<evidence type="ECO:0000313" key="2">
    <source>
        <dbReference type="EMBL" id="KAA6433023.1"/>
    </source>
</evidence>
<proteinExistence type="predicted"/>
<evidence type="ECO:0000259" key="1">
    <source>
        <dbReference type="Pfam" id="PF13649"/>
    </source>
</evidence>
<keyword evidence="2" id="KW-0808">Transferase</keyword>
<dbReference type="GO" id="GO:0032259">
    <property type="term" value="P:methylation"/>
    <property type="evidence" value="ECO:0007669"/>
    <property type="project" value="UniProtKB-KW"/>
</dbReference>
<dbReference type="Gene3D" id="3.40.50.150">
    <property type="entry name" value="Vaccinia Virus protein VP39"/>
    <property type="match status" value="1"/>
</dbReference>
<name>A0A5M8QDC6_9MICO</name>
<keyword evidence="2" id="KW-0489">Methyltransferase</keyword>
<sequence length="214" mass="23234">MAECCDSRGCAEEFDAAFAERMAARYRRRGLTRAERRLVDFLAADGVRGATVLEIGGGVGEIGLELLRRGAERCTTLELSSAYDEQAARLAADAGMADRVRRRIVDLAAEPEAVERADLVVLHRVVCCYPDAGRLLSAAAGRCRRRLAFTHPSRDPASRVVSAIENALAGARGIRYRSFLHAPSAMLRALEEGGMRAVLPGRGWPWRVQGLVAA</sequence>
<accession>A0A5M8QDC6</accession>
<dbReference type="EMBL" id="VOIR01000014">
    <property type="protein sequence ID" value="KAA6433023.1"/>
    <property type="molecule type" value="Genomic_DNA"/>
</dbReference>
<evidence type="ECO:0000313" key="3">
    <source>
        <dbReference type="Proteomes" id="UP000323221"/>
    </source>
</evidence>
<dbReference type="SUPFAM" id="SSF53335">
    <property type="entry name" value="S-adenosyl-L-methionine-dependent methyltransferases"/>
    <property type="match status" value="1"/>
</dbReference>
<feature type="domain" description="Methyltransferase" evidence="1">
    <location>
        <begin position="52"/>
        <end position="139"/>
    </location>
</feature>
<gene>
    <name evidence="2" type="ORF">FQ330_08685</name>
</gene>
<protein>
    <submittedName>
        <fullName evidence="2">SAM-dependent methyltransferase</fullName>
    </submittedName>
</protein>
<dbReference type="InterPro" id="IPR029063">
    <property type="entry name" value="SAM-dependent_MTases_sf"/>
</dbReference>
<dbReference type="AlphaFoldDB" id="A0A5M8QDC6"/>
<dbReference type="Pfam" id="PF13649">
    <property type="entry name" value="Methyltransf_25"/>
    <property type="match status" value="1"/>
</dbReference>
<dbReference type="GO" id="GO:0008168">
    <property type="term" value="F:methyltransferase activity"/>
    <property type="evidence" value="ECO:0007669"/>
    <property type="project" value="UniProtKB-KW"/>
</dbReference>
<dbReference type="Proteomes" id="UP000323221">
    <property type="component" value="Unassembled WGS sequence"/>
</dbReference>
<dbReference type="OrthoDB" id="1550779at2"/>
<dbReference type="RefSeq" id="WP_146356795.1">
    <property type="nucleotide sequence ID" value="NZ_VOIR01000014.1"/>
</dbReference>
<keyword evidence="3" id="KW-1185">Reference proteome</keyword>
<dbReference type="InterPro" id="IPR041698">
    <property type="entry name" value="Methyltransf_25"/>
</dbReference>
<organism evidence="2 3">
    <name type="scientific">Agrococcus sediminis</name>
    <dbReference type="NCBI Taxonomy" id="2599924"/>
    <lineage>
        <taxon>Bacteria</taxon>
        <taxon>Bacillati</taxon>
        <taxon>Actinomycetota</taxon>
        <taxon>Actinomycetes</taxon>
        <taxon>Micrococcales</taxon>
        <taxon>Microbacteriaceae</taxon>
        <taxon>Agrococcus</taxon>
    </lineage>
</organism>
<reference evidence="2 3" key="1">
    <citation type="submission" date="2019-08" db="EMBL/GenBank/DDBJ databases">
        <title>Agrococcus lahaulensis sp. nov., isolated from a cold desert of the Indian Himalayas.</title>
        <authorList>
            <person name="Qu J.H."/>
        </authorList>
    </citation>
    <scope>NUCLEOTIDE SEQUENCE [LARGE SCALE GENOMIC DNA]</scope>
    <source>
        <strain evidence="2 3">NS18</strain>
    </source>
</reference>